<reference evidence="1 2" key="1">
    <citation type="submission" date="2016-05" db="EMBL/GenBank/DDBJ databases">
        <title>Genome sequencing reveals origins of a unique bacterial endosymbiosis in the earliest lineages of terrestrial Fungi.</title>
        <authorList>
            <consortium name="DOE Joint Genome Institute"/>
            <person name="Uehling J."/>
            <person name="Gryganskyi A."/>
            <person name="Hameed K."/>
            <person name="Tschaplinski T."/>
            <person name="Misztal P."/>
            <person name="Wu S."/>
            <person name="Desiro A."/>
            <person name="Vande Pol N."/>
            <person name="Du Z.-Y."/>
            <person name="Zienkiewicz A."/>
            <person name="Zienkiewicz K."/>
            <person name="Morin E."/>
            <person name="Tisserant E."/>
            <person name="Splivallo R."/>
            <person name="Hainaut M."/>
            <person name="Henrissat B."/>
            <person name="Ohm R."/>
            <person name="Kuo A."/>
            <person name="Yan J."/>
            <person name="Lipzen A."/>
            <person name="Nolan M."/>
            <person name="Labutti K."/>
            <person name="Barry K."/>
            <person name="Goldstein A."/>
            <person name="Labbe J."/>
            <person name="Schadt C."/>
            <person name="Tuskan G."/>
            <person name="Grigoriev I."/>
            <person name="Martin F."/>
            <person name="Vilgalys R."/>
            <person name="Bonito G."/>
        </authorList>
    </citation>
    <scope>NUCLEOTIDE SEQUENCE [LARGE SCALE GENOMIC DNA]</scope>
    <source>
        <strain evidence="1 2">AG-77</strain>
    </source>
</reference>
<name>A0A197K335_9FUNG</name>
<dbReference type="Proteomes" id="UP000078512">
    <property type="component" value="Unassembled WGS sequence"/>
</dbReference>
<protein>
    <submittedName>
        <fullName evidence="1">Uncharacterized protein</fullName>
    </submittedName>
</protein>
<organism evidence="1 2">
    <name type="scientific">Linnemannia elongata AG-77</name>
    <dbReference type="NCBI Taxonomy" id="1314771"/>
    <lineage>
        <taxon>Eukaryota</taxon>
        <taxon>Fungi</taxon>
        <taxon>Fungi incertae sedis</taxon>
        <taxon>Mucoromycota</taxon>
        <taxon>Mortierellomycotina</taxon>
        <taxon>Mortierellomycetes</taxon>
        <taxon>Mortierellales</taxon>
        <taxon>Mortierellaceae</taxon>
        <taxon>Linnemannia</taxon>
    </lineage>
</organism>
<sequence>MHEPSRGHPRLQLPGQVARVLFEKITGSFQALMEVSHKGIRRKVSRSLPPKKLDRKYTKPTITIRPEYVMIKDVHGKDYMFMDRTISVQRKGDEMVDVDVPLDILHRYGYPDVSVDEVHDTNLRLQFPHDCIWHRRVMAYIVSNHRPFKDVMKVDTDVNYTLPCQVYHT</sequence>
<evidence type="ECO:0000313" key="1">
    <source>
        <dbReference type="EMBL" id="OAQ31895.1"/>
    </source>
</evidence>
<gene>
    <name evidence="1" type="ORF">K457DRAFT_1887366</name>
</gene>
<dbReference type="AlphaFoldDB" id="A0A197K335"/>
<accession>A0A197K335</accession>
<dbReference type="EMBL" id="KV442027">
    <property type="protein sequence ID" value="OAQ31895.1"/>
    <property type="molecule type" value="Genomic_DNA"/>
</dbReference>
<keyword evidence="2" id="KW-1185">Reference proteome</keyword>
<evidence type="ECO:0000313" key="2">
    <source>
        <dbReference type="Proteomes" id="UP000078512"/>
    </source>
</evidence>
<proteinExistence type="predicted"/>